<dbReference type="InterPro" id="IPR036513">
    <property type="entry name" value="STAS_dom_sf"/>
</dbReference>
<evidence type="ECO:0008006" key="2">
    <source>
        <dbReference type="Google" id="ProtNLM"/>
    </source>
</evidence>
<dbReference type="Gene3D" id="3.30.750.24">
    <property type="entry name" value="STAS domain"/>
    <property type="match status" value="1"/>
</dbReference>
<dbReference type="EMBL" id="DSYQ01000003">
    <property type="protein sequence ID" value="HGT70815.1"/>
    <property type="molecule type" value="Genomic_DNA"/>
</dbReference>
<evidence type="ECO:0000313" key="1">
    <source>
        <dbReference type="EMBL" id="HGT70815.1"/>
    </source>
</evidence>
<comment type="caution">
    <text evidence="1">The sequence shown here is derived from an EMBL/GenBank/DDBJ whole genome shotgun (WGS) entry which is preliminary data.</text>
</comment>
<proteinExistence type="predicted"/>
<gene>
    <name evidence="1" type="ORF">ENT43_00965</name>
</gene>
<dbReference type="SUPFAM" id="SSF52091">
    <property type="entry name" value="SpoIIaa-like"/>
    <property type="match status" value="1"/>
</dbReference>
<organism evidence="1">
    <name type="scientific">candidate division CPR3 bacterium</name>
    <dbReference type="NCBI Taxonomy" id="2268181"/>
    <lineage>
        <taxon>Bacteria</taxon>
        <taxon>Bacteria division CPR3</taxon>
    </lineage>
</organism>
<protein>
    <recommendedName>
        <fullName evidence="2">STAS domain-containing protein</fullName>
    </recommendedName>
</protein>
<name>A0A7C4R2X6_UNCC3</name>
<dbReference type="AlphaFoldDB" id="A0A7C4R2X6"/>
<accession>A0A7C4R2X6</accession>
<sequence length="107" mass="12548">MIILFSELIDGKKEIDPSQHDLIFFKFTKKMNSCPNEDREVVIDFEGFHFFKESFVSMIALIKRYVIQKGKSLIFINVSEETKRILTMFFLGGLIRQSNQATIYQKS</sequence>
<reference evidence="1" key="1">
    <citation type="journal article" date="2020" name="mSystems">
        <title>Genome- and Community-Level Interaction Insights into Carbon Utilization and Element Cycling Functions of Hydrothermarchaeota in Hydrothermal Sediment.</title>
        <authorList>
            <person name="Zhou Z."/>
            <person name="Liu Y."/>
            <person name="Xu W."/>
            <person name="Pan J."/>
            <person name="Luo Z.H."/>
            <person name="Li M."/>
        </authorList>
    </citation>
    <scope>NUCLEOTIDE SEQUENCE [LARGE SCALE GENOMIC DNA]</scope>
    <source>
        <strain evidence="1">SpSt-579</strain>
    </source>
</reference>